<dbReference type="InterPro" id="IPR008974">
    <property type="entry name" value="TRAF-like"/>
</dbReference>
<feature type="compositionally biased region" description="Polar residues" evidence="1">
    <location>
        <begin position="405"/>
        <end position="418"/>
    </location>
</feature>
<dbReference type="EMBL" id="CALNXK010000195">
    <property type="protein sequence ID" value="CAH3174931.1"/>
    <property type="molecule type" value="Genomic_DNA"/>
</dbReference>
<gene>
    <name evidence="4" type="ORF">PLOB_00015576</name>
</gene>
<proteinExistence type="predicted"/>
<dbReference type="InterPro" id="IPR002083">
    <property type="entry name" value="MATH/TRAF_dom"/>
</dbReference>
<name>A0ABN8R9E8_9CNID</name>
<feature type="domain" description="MATH" evidence="3">
    <location>
        <begin position="297"/>
        <end position="445"/>
    </location>
</feature>
<keyword evidence="2" id="KW-0472">Membrane</keyword>
<organism evidence="4 5">
    <name type="scientific">Porites lobata</name>
    <dbReference type="NCBI Taxonomy" id="104759"/>
    <lineage>
        <taxon>Eukaryota</taxon>
        <taxon>Metazoa</taxon>
        <taxon>Cnidaria</taxon>
        <taxon>Anthozoa</taxon>
        <taxon>Hexacorallia</taxon>
        <taxon>Scleractinia</taxon>
        <taxon>Fungiina</taxon>
        <taxon>Poritidae</taxon>
        <taxon>Porites</taxon>
    </lineage>
</organism>
<accession>A0ABN8R9E8</accession>
<evidence type="ECO:0000313" key="5">
    <source>
        <dbReference type="Proteomes" id="UP001159405"/>
    </source>
</evidence>
<dbReference type="Gene3D" id="2.60.210.10">
    <property type="entry name" value="Apoptosis, Tumor Necrosis Factor Receptor Associated Protein 2, Chain A"/>
    <property type="match status" value="1"/>
</dbReference>
<dbReference type="Proteomes" id="UP001159405">
    <property type="component" value="Unassembled WGS sequence"/>
</dbReference>
<keyword evidence="2" id="KW-1133">Transmembrane helix</keyword>
<dbReference type="PANTHER" id="PTHR10131">
    <property type="entry name" value="TNF RECEPTOR ASSOCIATED FACTOR"/>
    <property type="match status" value="1"/>
</dbReference>
<feature type="compositionally biased region" description="Acidic residues" evidence="1">
    <location>
        <begin position="430"/>
        <end position="439"/>
    </location>
</feature>
<keyword evidence="2" id="KW-0812">Transmembrane</keyword>
<dbReference type="PANTHER" id="PTHR10131:SF152">
    <property type="entry name" value="TNF RECEPTOR-ASSOCIATED FACTOR 6"/>
    <property type="match status" value="1"/>
</dbReference>
<evidence type="ECO:0000256" key="2">
    <source>
        <dbReference type="SAM" id="Phobius"/>
    </source>
</evidence>
<dbReference type="PROSITE" id="PS50144">
    <property type="entry name" value="MATH"/>
    <property type="match status" value="1"/>
</dbReference>
<comment type="caution">
    <text evidence="4">The sequence shown here is derived from an EMBL/GenBank/DDBJ whole genome shotgun (WGS) entry which is preliminary data.</text>
</comment>
<dbReference type="InterPro" id="IPR049342">
    <property type="entry name" value="TRAF1-6_MATH_dom"/>
</dbReference>
<keyword evidence="5" id="KW-1185">Reference proteome</keyword>
<dbReference type="Pfam" id="PF21355">
    <property type="entry name" value="TRAF-mep_MATH"/>
    <property type="match status" value="1"/>
</dbReference>
<reference evidence="4 5" key="1">
    <citation type="submission" date="2022-05" db="EMBL/GenBank/DDBJ databases">
        <authorList>
            <consortium name="Genoscope - CEA"/>
            <person name="William W."/>
        </authorList>
    </citation>
    <scope>NUCLEOTIDE SEQUENCE [LARGE SCALE GENOMIC DNA]</scope>
</reference>
<sequence>MTAKCLMATFCLAKMKEKTYMFNEKNAIDQGILATSKTLAVSNAMYLFEYRILNIEDVHSMNVQSIIILMISYLNIQLPLYTALIMLYFVMFSYREDNEVAGHAVASARLPIEQGAIGGQQPIEGVYLPIHDVEQTEHGSQQLFIGQPNAAGIYNGLMDHQGISPLPVVPPRYPDRLKEILVENMNFHPMQEVHLYQFRSRRGRQPMQYAEQTRGMQFRDWSEARPPATQMHCGRGRTVPTESFAGIRCPRSVEETSQFPEQNQGGERMRASSYPRQLTLNRSSPPEPLLTKGQICGGDYTWIIEHFSQLLQGDSDGIKTSLDSPPIYTSLCGYKFFMRIYPKGVDGGDGRHIALFVGMMKGDFDNRLKWPFCGRISLSMLDQSNDAHSLCNDVLVSAVNQDSEHTSLLNSPSSSGETTPIRRPLMNEPTFEEMTDEDISTSRSAEVASRSFEIIPRPRRVTFSSVREVRQLSGKYM</sequence>
<dbReference type="SUPFAM" id="SSF49599">
    <property type="entry name" value="TRAF domain-like"/>
    <property type="match status" value="1"/>
</dbReference>
<evidence type="ECO:0000259" key="3">
    <source>
        <dbReference type="PROSITE" id="PS50144"/>
    </source>
</evidence>
<evidence type="ECO:0000256" key="1">
    <source>
        <dbReference type="SAM" id="MobiDB-lite"/>
    </source>
</evidence>
<protein>
    <recommendedName>
        <fullName evidence="3">MATH domain-containing protein</fullName>
    </recommendedName>
</protein>
<feature type="transmembrane region" description="Helical" evidence="2">
    <location>
        <begin position="66"/>
        <end position="90"/>
    </location>
</feature>
<evidence type="ECO:0000313" key="4">
    <source>
        <dbReference type="EMBL" id="CAH3174931.1"/>
    </source>
</evidence>
<feature type="region of interest" description="Disordered" evidence="1">
    <location>
        <begin position="405"/>
        <end position="444"/>
    </location>
</feature>